<name>A0A3M7QFJ3_BRAPC</name>
<keyword evidence="2" id="KW-1185">Reference proteome</keyword>
<evidence type="ECO:0000313" key="1">
    <source>
        <dbReference type="EMBL" id="RNA10207.1"/>
    </source>
</evidence>
<protein>
    <submittedName>
        <fullName evidence="1">Uncharacterized protein</fullName>
    </submittedName>
</protein>
<dbReference type="EMBL" id="REGN01006265">
    <property type="protein sequence ID" value="RNA10207.1"/>
    <property type="molecule type" value="Genomic_DNA"/>
</dbReference>
<evidence type="ECO:0000313" key="2">
    <source>
        <dbReference type="Proteomes" id="UP000276133"/>
    </source>
</evidence>
<gene>
    <name evidence="1" type="ORF">BpHYR1_012885</name>
</gene>
<accession>A0A3M7QFJ3</accession>
<organism evidence="1 2">
    <name type="scientific">Brachionus plicatilis</name>
    <name type="common">Marine rotifer</name>
    <name type="synonym">Brachionus muelleri</name>
    <dbReference type="NCBI Taxonomy" id="10195"/>
    <lineage>
        <taxon>Eukaryota</taxon>
        <taxon>Metazoa</taxon>
        <taxon>Spiralia</taxon>
        <taxon>Gnathifera</taxon>
        <taxon>Rotifera</taxon>
        <taxon>Eurotatoria</taxon>
        <taxon>Monogononta</taxon>
        <taxon>Pseudotrocha</taxon>
        <taxon>Ploima</taxon>
        <taxon>Brachionidae</taxon>
        <taxon>Brachionus</taxon>
    </lineage>
</organism>
<sequence length="60" mass="6789">MIQKLSNIRIGSDAILNRIGIVDWIRIVDALESFQIKLDISLFAISGFVRIEICDGRSVR</sequence>
<comment type="caution">
    <text evidence="1">The sequence shown here is derived from an EMBL/GenBank/DDBJ whole genome shotgun (WGS) entry which is preliminary data.</text>
</comment>
<dbReference type="Proteomes" id="UP000276133">
    <property type="component" value="Unassembled WGS sequence"/>
</dbReference>
<reference evidence="1 2" key="1">
    <citation type="journal article" date="2018" name="Sci. Rep.">
        <title>Genomic signatures of local adaptation to the degree of environmental predictability in rotifers.</title>
        <authorList>
            <person name="Franch-Gras L."/>
            <person name="Hahn C."/>
            <person name="Garcia-Roger E.M."/>
            <person name="Carmona M.J."/>
            <person name="Serra M."/>
            <person name="Gomez A."/>
        </authorList>
    </citation>
    <scope>NUCLEOTIDE SEQUENCE [LARGE SCALE GENOMIC DNA]</scope>
    <source>
        <strain evidence="1">HYR1</strain>
    </source>
</reference>
<proteinExistence type="predicted"/>
<dbReference type="AlphaFoldDB" id="A0A3M7QFJ3"/>